<accession>A0A6I6GHW7</accession>
<dbReference type="Gene3D" id="2.60.40.1120">
    <property type="entry name" value="Carboxypeptidase-like, regulatory domain"/>
    <property type="match status" value="1"/>
</dbReference>
<keyword evidence="1" id="KW-0732">Signal</keyword>
<evidence type="ECO:0000256" key="1">
    <source>
        <dbReference type="SAM" id="SignalP"/>
    </source>
</evidence>
<proteinExistence type="predicted"/>
<sequence length="107" mass="11360">MRIVWLLCCCVWSTALLAGTVSGVVLTADQRKPVHLASVFFSNTSVGTVTDSAGRFTIYNAPSGKYDLVVSYVGYETSVQTIETDKQTKPTDCLSETQAAGAGQCGD</sequence>
<evidence type="ECO:0000313" key="2">
    <source>
        <dbReference type="EMBL" id="QGW27298.1"/>
    </source>
</evidence>
<evidence type="ECO:0000313" key="3">
    <source>
        <dbReference type="Proteomes" id="UP000426027"/>
    </source>
</evidence>
<feature type="chain" id="PRO_5026033772" description="Carboxypeptidase-like regulatory domain-containing protein" evidence="1">
    <location>
        <begin position="19"/>
        <end position="107"/>
    </location>
</feature>
<dbReference type="KEGG" id="fls:GLV81_03505"/>
<keyword evidence="3" id="KW-1185">Reference proteome</keyword>
<name>A0A6I6GHW7_9BACT</name>
<evidence type="ECO:0008006" key="4">
    <source>
        <dbReference type="Google" id="ProtNLM"/>
    </source>
</evidence>
<protein>
    <recommendedName>
        <fullName evidence="4">Carboxypeptidase-like regulatory domain-containing protein</fullName>
    </recommendedName>
</protein>
<organism evidence="2 3">
    <name type="scientific">Phnomibacter ginsenosidimutans</name>
    <dbReference type="NCBI Taxonomy" id="2676868"/>
    <lineage>
        <taxon>Bacteria</taxon>
        <taxon>Pseudomonadati</taxon>
        <taxon>Bacteroidota</taxon>
        <taxon>Chitinophagia</taxon>
        <taxon>Chitinophagales</taxon>
        <taxon>Chitinophagaceae</taxon>
        <taxon>Phnomibacter</taxon>
    </lineage>
</organism>
<feature type="signal peptide" evidence="1">
    <location>
        <begin position="1"/>
        <end position="18"/>
    </location>
</feature>
<dbReference type="EMBL" id="CP046566">
    <property type="protein sequence ID" value="QGW27298.1"/>
    <property type="molecule type" value="Genomic_DNA"/>
</dbReference>
<dbReference type="InterPro" id="IPR008969">
    <property type="entry name" value="CarboxyPept-like_regulatory"/>
</dbReference>
<dbReference type="Pfam" id="PF13715">
    <property type="entry name" value="CarbopepD_reg_2"/>
    <property type="match status" value="1"/>
</dbReference>
<reference evidence="2 3" key="1">
    <citation type="submission" date="2019-11" db="EMBL/GenBank/DDBJ databases">
        <authorList>
            <person name="Im W.T."/>
        </authorList>
    </citation>
    <scope>NUCLEOTIDE SEQUENCE [LARGE SCALE GENOMIC DNA]</scope>
    <source>
        <strain evidence="2 3">SB-02</strain>
    </source>
</reference>
<gene>
    <name evidence="2" type="ORF">GLV81_03505</name>
</gene>
<dbReference type="Proteomes" id="UP000426027">
    <property type="component" value="Chromosome"/>
</dbReference>
<dbReference type="SUPFAM" id="SSF49464">
    <property type="entry name" value="Carboxypeptidase regulatory domain-like"/>
    <property type="match status" value="1"/>
</dbReference>
<dbReference type="AlphaFoldDB" id="A0A6I6GHW7"/>
<dbReference type="RefSeq" id="WP_157476925.1">
    <property type="nucleotide sequence ID" value="NZ_CP046566.1"/>
</dbReference>